<comment type="pathway">
    <text evidence="2">Glycan metabolism; N-glycan degradation.</text>
</comment>
<keyword evidence="10" id="KW-0325">Glycoprotein</keyword>
<dbReference type="GO" id="GO:0005789">
    <property type="term" value="C:endoplasmic reticulum membrane"/>
    <property type="evidence" value="ECO:0007669"/>
    <property type="project" value="UniProtKB-SubCell"/>
</dbReference>
<dbReference type="GO" id="GO:0009311">
    <property type="term" value="P:oligosaccharide metabolic process"/>
    <property type="evidence" value="ECO:0007669"/>
    <property type="project" value="UniProtKB-UniRule"/>
</dbReference>
<dbReference type="EC" id="3.2.1.106" evidence="12 13"/>
<comment type="function">
    <text evidence="13">Cleaves the distal alpha 1,2-linked glucose residue from the Glc(3)Man(9)GlcNAc(2) oligosaccharide precursor.</text>
</comment>
<dbReference type="GO" id="GO:0006487">
    <property type="term" value="P:protein N-linked glycosylation"/>
    <property type="evidence" value="ECO:0007669"/>
    <property type="project" value="UniProtKB-UniRule"/>
</dbReference>
<dbReference type="Pfam" id="PF03200">
    <property type="entry name" value="Glyco_hydro_63"/>
    <property type="match status" value="1"/>
</dbReference>
<dbReference type="Gene3D" id="1.50.10.10">
    <property type="match status" value="1"/>
</dbReference>
<evidence type="ECO:0000256" key="11">
    <source>
        <dbReference type="ARBA" id="ARBA00023295"/>
    </source>
</evidence>
<evidence type="ECO:0000256" key="1">
    <source>
        <dbReference type="ARBA" id="ARBA00004648"/>
    </source>
</evidence>
<keyword evidence="8 13" id="KW-1133">Transmembrane helix</keyword>
<comment type="catalytic activity">
    <reaction evidence="13">
        <text>N(4)-(alpha-D-Glc-(1-&gt;2)-alpha-D-Glc-(1-&gt;3)-alpha-D-Glc-(1-&gt;3)-alpha-D-Man-(1-&gt;2)-alpha-D-Man-(1-&gt;2)-alpha-D-Man-(1-&gt;3)-[alpha-D-Man-(1-&gt;2)-alpha-D-Man-(1-&gt;3)-[alpha-D-Man-(1-&gt;2)-alpha-D-Man-(1-&gt;6)]-alpha-D-Man-(1-&gt;6)]-beta-D-Man-(1-&gt;4)-beta-D-GlcNAc-(1-&gt;4)-beta-D-GlcNAc)-L-asparaginyl-[protein] + H2O = N(4)-(alpha-D-Glc-(1-&gt;3)-alpha-D-Glc-(1-&gt;3)-alpha-D-Man-(1-&gt;2)-alpha-D-Man-(1-&gt;2)-alpha-D-Man-(1-&gt;3)-[alpha-D-Man-(1-&gt;2)-alpha-D-Man-(1-&gt;3)-[alpha-D-Man-(1-&gt;2)-alpha-D-Man-(1-&gt;6)]-alpha-D-Man-(1-&gt;6)]-beta-D-Man-(1-&gt;4)-beta-D-GlcNAc-(1-&gt;4)-beta-D-GlcNAc)-L-asparaginyl-[protein] + beta-D-glucose</text>
        <dbReference type="Rhea" id="RHEA:55988"/>
        <dbReference type="Rhea" id="RHEA-COMP:12806"/>
        <dbReference type="Rhea" id="RHEA-COMP:14355"/>
        <dbReference type="ChEBI" id="CHEBI:15377"/>
        <dbReference type="ChEBI" id="CHEBI:15903"/>
        <dbReference type="ChEBI" id="CHEBI:59082"/>
        <dbReference type="ChEBI" id="CHEBI:132537"/>
        <dbReference type="EC" id="3.2.1.106"/>
    </reaction>
</comment>
<dbReference type="InterPro" id="IPR012341">
    <property type="entry name" value="6hp_glycosidase-like_sf"/>
</dbReference>
<evidence type="ECO:0000259" key="15">
    <source>
        <dbReference type="Pfam" id="PF03200"/>
    </source>
</evidence>
<evidence type="ECO:0000313" key="17">
    <source>
        <dbReference type="EMBL" id="CAG9768795.1"/>
    </source>
</evidence>
<feature type="transmembrane region" description="Helical" evidence="13">
    <location>
        <begin position="47"/>
        <end position="65"/>
    </location>
</feature>
<protein>
    <recommendedName>
        <fullName evidence="12 13">Mannosyl-oligosaccharide glucosidase</fullName>
        <ecNumber evidence="12 13">3.2.1.106</ecNumber>
    </recommendedName>
</protein>
<evidence type="ECO:0000256" key="6">
    <source>
        <dbReference type="ARBA" id="ARBA00022824"/>
    </source>
</evidence>
<evidence type="ECO:0000256" key="3">
    <source>
        <dbReference type="ARBA" id="ARBA00010833"/>
    </source>
</evidence>
<keyword evidence="6 13" id="KW-0256">Endoplasmic reticulum</keyword>
<dbReference type="Pfam" id="PF16923">
    <property type="entry name" value="Glyco_hydro_63N"/>
    <property type="match status" value="1"/>
</dbReference>
<feature type="compositionally biased region" description="Low complexity" evidence="14">
    <location>
        <begin position="18"/>
        <end position="27"/>
    </location>
</feature>
<keyword evidence="9 13" id="KW-0472">Membrane</keyword>
<evidence type="ECO:0000259" key="16">
    <source>
        <dbReference type="Pfam" id="PF16923"/>
    </source>
</evidence>
<dbReference type="PANTHER" id="PTHR10412:SF11">
    <property type="entry name" value="MANNOSYL-OLIGOSACCHARIDE GLUCOSIDASE"/>
    <property type="match status" value="1"/>
</dbReference>
<keyword evidence="5 13" id="KW-0378">Hydrolase</keyword>
<dbReference type="InterPro" id="IPR008928">
    <property type="entry name" value="6-hairpin_glycosidase_sf"/>
</dbReference>
<gene>
    <name evidence="17" type="ORF">CEUTPL_LOCUS9317</name>
</gene>
<dbReference type="InterPro" id="IPR031335">
    <property type="entry name" value="Glyco_hydro_63_C"/>
</dbReference>
<evidence type="ECO:0000256" key="2">
    <source>
        <dbReference type="ARBA" id="ARBA00004740"/>
    </source>
</evidence>
<dbReference type="InterPro" id="IPR004888">
    <property type="entry name" value="Glycoside_hydrolase_63"/>
</dbReference>
<feature type="compositionally biased region" description="Basic and acidic residues" evidence="14">
    <location>
        <begin position="7"/>
        <end position="17"/>
    </location>
</feature>
<dbReference type="OrthoDB" id="410058at2759"/>
<dbReference type="PANTHER" id="PTHR10412">
    <property type="entry name" value="MANNOSYL-OLIGOSACCHARIDE GLUCOSIDASE"/>
    <property type="match status" value="1"/>
</dbReference>
<keyword evidence="18" id="KW-1185">Reference proteome</keyword>
<keyword evidence="11 13" id="KW-0326">Glycosidase</keyword>
<dbReference type="FunFam" id="1.50.10.10:FF:000009">
    <property type="entry name" value="mannosyl-oligosaccharide glucosidase"/>
    <property type="match status" value="1"/>
</dbReference>
<keyword evidence="7" id="KW-0735">Signal-anchor</keyword>
<feature type="region of interest" description="Disordered" evidence="14">
    <location>
        <begin position="1"/>
        <end position="30"/>
    </location>
</feature>
<comment type="similarity">
    <text evidence="3 13">Belongs to the glycosyl hydrolase 63 family.</text>
</comment>
<evidence type="ECO:0000256" key="13">
    <source>
        <dbReference type="RuleBase" id="RU368089"/>
    </source>
</evidence>
<organism evidence="17 18">
    <name type="scientific">Ceutorhynchus assimilis</name>
    <name type="common">cabbage seed weevil</name>
    <dbReference type="NCBI Taxonomy" id="467358"/>
    <lineage>
        <taxon>Eukaryota</taxon>
        <taxon>Metazoa</taxon>
        <taxon>Ecdysozoa</taxon>
        <taxon>Arthropoda</taxon>
        <taxon>Hexapoda</taxon>
        <taxon>Insecta</taxon>
        <taxon>Pterygota</taxon>
        <taxon>Neoptera</taxon>
        <taxon>Endopterygota</taxon>
        <taxon>Coleoptera</taxon>
        <taxon>Polyphaga</taxon>
        <taxon>Cucujiformia</taxon>
        <taxon>Curculionidae</taxon>
        <taxon>Ceutorhynchinae</taxon>
        <taxon>Ceutorhynchus</taxon>
    </lineage>
</organism>
<evidence type="ECO:0000256" key="9">
    <source>
        <dbReference type="ARBA" id="ARBA00023136"/>
    </source>
</evidence>
<sequence length="825" mass="94677">MARQRKSVPEGSKDTKSRNSSSSNGSSIQNTKIAQQQSSIFSYWKQLAFVAVLGVTVVFGVMGYLQTRVNTPFDEKRVVIDSGLKVPEQFWGSYRPGVYFGLKTRDPQSLVTGLMWYFPNRLGPGGDGIRHWCEQGDNLDKYGWLQHDGSNFGIQELQDGPFKLTTSFVKRLGGQNGGEWTARISVDILPKYKSLISKDEQVSLIWYAAMDSETEGFIAPTNSNTDITGIRGETSTLGEFKMTMFPQQGKVDHESFLSTSAPGLNLLKETVIWSLRLAQDNPKVPRKIVLGGQIYPAETENKNPNLVATQITAKLPFTLDVVFESKSVVNRNDKLVGDSYTKALNWHKTRFNQRFEDTFALKHKGFTENQIRFAQAALSNMVGGIGYFYGSSLVQSFYTEEPVRYWKSPLYTAVPSRSFFPRGFLWDEGFHGLLISQWDVDMELDIMGHWFDLINVEGWIPREQILGVEAVAKVPQEFIVQWNTNANPPTFFLTLQYILNKYEQDLTNERLAHLERLYPRLQAWFQWFNTTQKGPLAGSYRWRGRDPLTNRELNPKTLTSGLDDFPRASHPSDLERHIDLYCWMAVAANTLAKLAYILGRDSYSKYQQTAEYLMDNHLMDSLHWSNYSNRYADYGLHTDAVKLVRPKPLPRQQNQNLEMTRKVLKQPEFRLVDSIFGYVNIFPFLLQILEPTSPKLGKILTDIRDPNLMWSNYGLRSLSKTSPLYMAKNTEHDPPYWRGQIWVNINFLATKALWHYGHSEGPYQDQANRLYQELRMNIINNVVEQYEKTGYIWEQYNDKTGEGSGCRPFTGWTALTVVLMSEGFE</sequence>
<dbReference type="InterPro" id="IPR038518">
    <property type="entry name" value="Glyco_hydro_63N_sf"/>
</dbReference>
<feature type="domain" description="Glycosyl hydrolase family 63 C-terminal" evidence="15">
    <location>
        <begin position="337"/>
        <end position="822"/>
    </location>
</feature>
<evidence type="ECO:0000256" key="12">
    <source>
        <dbReference type="ARBA" id="ARBA00038888"/>
    </source>
</evidence>
<comment type="subcellular location">
    <subcellularLocation>
        <location evidence="1 13">Endoplasmic reticulum membrane</location>
        <topology evidence="1 13">Single-pass type II membrane protein</topology>
    </subcellularLocation>
</comment>
<evidence type="ECO:0000256" key="14">
    <source>
        <dbReference type="SAM" id="MobiDB-lite"/>
    </source>
</evidence>
<dbReference type="AlphaFoldDB" id="A0A9N9MPA6"/>
<evidence type="ECO:0000313" key="18">
    <source>
        <dbReference type="Proteomes" id="UP001152799"/>
    </source>
</evidence>
<evidence type="ECO:0000256" key="8">
    <source>
        <dbReference type="ARBA" id="ARBA00022989"/>
    </source>
</evidence>
<dbReference type="Proteomes" id="UP001152799">
    <property type="component" value="Chromosome 5"/>
</dbReference>
<name>A0A9N9MPA6_9CUCU</name>
<dbReference type="Gene3D" id="2.70.98.110">
    <property type="entry name" value="Glycosyl hydrolase family 63, N-terminal domain"/>
    <property type="match status" value="1"/>
</dbReference>
<dbReference type="GO" id="GO:0004573">
    <property type="term" value="F:Glc3Man9GlcNAc2 oligosaccharide glucosidase activity"/>
    <property type="evidence" value="ECO:0007669"/>
    <property type="project" value="UniProtKB-UniRule"/>
</dbReference>
<evidence type="ECO:0000256" key="10">
    <source>
        <dbReference type="ARBA" id="ARBA00023180"/>
    </source>
</evidence>
<evidence type="ECO:0000256" key="5">
    <source>
        <dbReference type="ARBA" id="ARBA00022801"/>
    </source>
</evidence>
<proteinExistence type="inferred from homology"/>
<evidence type="ECO:0000256" key="7">
    <source>
        <dbReference type="ARBA" id="ARBA00022968"/>
    </source>
</evidence>
<feature type="domain" description="Glycosyl hydrolase family 63 N-terminal" evidence="16">
    <location>
        <begin position="90"/>
        <end position="282"/>
    </location>
</feature>
<accession>A0A9N9MPA6</accession>
<evidence type="ECO:0000256" key="4">
    <source>
        <dbReference type="ARBA" id="ARBA00022692"/>
    </source>
</evidence>
<dbReference type="EMBL" id="OU892281">
    <property type="protein sequence ID" value="CAG9768795.1"/>
    <property type="molecule type" value="Genomic_DNA"/>
</dbReference>
<dbReference type="SUPFAM" id="SSF48208">
    <property type="entry name" value="Six-hairpin glycosidases"/>
    <property type="match status" value="1"/>
</dbReference>
<keyword evidence="4 13" id="KW-0812">Transmembrane</keyword>
<dbReference type="InterPro" id="IPR031631">
    <property type="entry name" value="Glyco_hydro_63N"/>
</dbReference>
<reference evidence="17" key="1">
    <citation type="submission" date="2022-01" db="EMBL/GenBank/DDBJ databases">
        <authorList>
            <person name="King R."/>
        </authorList>
    </citation>
    <scope>NUCLEOTIDE SEQUENCE</scope>
</reference>